<sequence>MLVSAHDLVPPTHHPCLQPAGPSATSLASSHRHSQASSPLHFQCMEKPGTVSNTSIEAQIIGIQADYHHGMKDRVSQWLASSPGALPEEEERLEEKDRIMTSLRGKQEKWA</sequence>
<dbReference type="Proteomes" id="UP000735302">
    <property type="component" value="Unassembled WGS sequence"/>
</dbReference>
<evidence type="ECO:0000313" key="3">
    <source>
        <dbReference type="Proteomes" id="UP000735302"/>
    </source>
</evidence>
<gene>
    <name evidence="2" type="ORF">PoB_003777300</name>
</gene>
<evidence type="ECO:0000256" key="1">
    <source>
        <dbReference type="SAM" id="MobiDB-lite"/>
    </source>
</evidence>
<evidence type="ECO:0000313" key="2">
    <source>
        <dbReference type="EMBL" id="GFO11268.1"/>
    </source>
</evidence>
<feature type="compositionally biased region" description="Polar residues" evidence="1">
    <location>
        <begin position="23"/>
        <end position="39"/>
    </location>
</feature>
<accession>A0AAV4AWP7</accession>
<protein>
    <submittedName>
        <fullName evidence="2">Sodium/hydrogen exchanger</fullName>
    </submittedName>
</protein>
<dbReference type="AlphaFoldDB" id="A0AAV4AWP7"/>
<reference evidence="2 3" key="1">
    <citation type="journal article" date="2021" name="Elife">
        <title>Chloroplast acquisition without the gene transfer in kleptoplastic sea slugs, Plakobranchus ocellatus.</title>
        <authorList>
            <person name="Maeda T."/>
            <person name="Takahashi S."/>
            <person name="Yoshida T."/>
            <person name="Shimamura S."/>
            <person name="Takaki Y."/>
            <person name="Nagai Y."/>
            <person name="Toyoda A."/>
            <person name="Suzuki Y."/>
            <person name="Arimoto A."/>
            <person name="Ishii H."/>
            <person name="Satoh N."/>
            <person name="Nishiyama T."/>
            <person name="Hasebe M."/>
            <person name="Maruyama T."/>
            <person name="Minagawa J."/>
            <person name="Obokata J."/>
            <person name="Shigenobu S."/>
        </authorList>
    </citation>
    <scope>NUCLEOTIDE SEQUENCE [LARGE SCALE GENOMIC DNA]</scope>
</reference>
<keyword evidence="3" id="KW-1185">Reference proteome</keyword>
<name>A0AAV4AWP7_9GAST</name>
<feature type="region of interest" description="Disordered" evidence="1">
    <location>
        <begin position="81"/>
        <end position="111"/>
    </location>
</feature>
<feature type="compositionally biased region" description="Basic and acidic residues" evidence="1">
    <location>
        <begin position="93"/>
        <end position="111"/>
    </location>
</feature>
<dbReference type="EMBL" id="BLXT01004258">
    <property type="protein sequence ID" value="GFO11268.1"/>
    <property type="molecule type" value="Genomic_DNA"/>
</dbReference>
<comment type="caution">
    <text evidence="2">The sequence shown here is derived from an EMBL/GenBank/DDBJ whole genome shotgun (WGS) entry which is preliminary data.</text>
</comment>
<proteinExistence type="predicted"/>
<feature type="region of interest" description="Disordered" evidence="1">
    <location>
        <begin position="1"/>
        <end position="39"/>
    </location>
</feature>
<organism evidence="2 3">
    <name type="scientific">Plakobranchus ocellatus</name>
    <dbReference type="NCBI Taxonomy" id="259542"/>
    <lineage>
        <taxon>Eukaryota</taxon>
        <taxon>Metazoa</taxon>
        <taxon>Spiralia</taxon>
        <taxon>Lophotrochozoa</taxon>
        <taxon>Mollusca</taxon>
        <taxon>Gastropoda</taxon>
        <taxon>Heterobranchia</taxon>
        <taxon>Euthyneura</taxon>
        <taxon>Panpulmonata</taxon>
        <taxon>Sacoglossa</taxon>
        <taxon>Placobranchoidea</taxon>
        <taxon>Plakobranchidae</taxon>
        <taxon>Plakobranchus</taxon>
    </lineage>
</organism>